<evidence type="ECO:0000256" key="11">
    <source>
        <dbReference type="ARBA" id="ARBA00047836"/>
    </source>
</evidence>
<dbReference type="PROSITE" id="PS00666">
    <property type="entry name" value="DHDPS_2"/>
    <property type="match status" value="1"/>
</dbReference>
<dbReference type="GO" id="GO:0005737">
    <property type="term" value="C:cytoplasm"/>
    <property type="evidence" value="ECO:0007669"/>
    <property type="project" value="UniProtKB-SubCell"/>
</dbReference>
<keyword evidence="5 12" id="KW-0963">Cytoplasm</keyword>
<comment type="caution">
    <text evidence="12">Was originally thought to be a dihydrodipicolinate synthase (DHDPS), catalyzing the condensation of (S)-aspartate-beta-semialdehyde [(S)-ASA] and pyruvate to dihydrodipicolinate (DHDP). However, it was shown in E.coli that the product of the enzymatic reaction is not dihydrodipicolinate but in fact (4S)-4-hydroxy-2,3,4,5-tetrahydro-(2S)-dipicolinic acid (HTPA), and that the consecutive dehydration reaction leading to DHDP is not spontaneous but catalyzed by DapB.</text>
</comment>
<dbReference type="PANTHER" id="PTHR12128">
    <property type="entry name" value="DIHYDRODIPICOLINATE SYNTHASE"/>
    <property type="match status" value="1"/>
</dbReference>
<comment type="catalytic activity">
    <reaction evidence="11 12">
        <text>L-aspartate 4-semialdehyde + pyruvate = (2S,4S)-4-hydroxy-2,3,4,5-tetrahydrodipicolinate + H2O + H(+)</text>
        <dbReference type="Rhea" id="RHEA:34171"/>
        <dbReference type="ChEBI" id="CHEBI:15361"/>
        <dbReference type="ChEBI" id="CHEBI:15377"/>
        <dbReference type="ChEBI" id="CHEBI:15378"/>
        <dbReference type="ChEBI" id="CHEBI:67139"/>
        <dbReference type="ChEBI" id="CHEBI:537519"/>
        <dbReference type="EC" id="4.3.3.7"/>
    </reaction>
</comment>
<dbReference type="UniPathway" id="UPA00034">
    <property type="reaction ID" value="UER00017"/>
</dbReference>
<comment type="function">
    <text evidence="1 12">Catalyzes the condensation of (S)-aspartate-beta-semialdehyde [(S)-ASA] and pyruvate to 4-hydroxy-tetrahydrodipicolinate (HTPA).</text>
</comment>
<dbReference type="GO" id="GO:0008840">
    <property type="term" value="F:4-hydroxy-tetrahydrodipicolinate synthase activity"/>
    <property type="evidence" value="ECO:0007669"/>
    <property type="project" value="UniProtKB-UniRule"/>
</dbReference>
<keyword evidence="8 12" id="KW-0457">Lysine biosynthesis</keyword>
<proteinExistence type="inferred from homology"/>
<evidence type="ECO:0000256" key="5">
    <source>
        <dbReference type="ARBA" id="ARBA00022490"/>
    </source>
</evidence>
<dbReference type="PANTHER" id="PTHR12128:SF66">
    <property type="entry name" value="4-HYDROXY-2-OXOGLUTARATE ALDOLASE, MITOCHONDRIAL"/>
    <property type="match status" value="1"/>
</dbReference>
<dbReference type="CDD" id="cd00950">
    <property type="entry name" value="DHDPS"/>
    <property type="match status" value="1"/>
</dbReference>
<evidence type="ECO:0000256" key="2">
    <source>
        <dbReference type="ARBA" id="ARBA00005120"/>
    </source>
</evidence>
<feature type="binding site" evidence="12 15">
    <location>
        <position position="201"/>
    </location>
    <ligand>
        <name>pyruvate</name>
        <dbReference type="ChEBI" id="CHEBI:15361"/>
    </ligand>
</feature>
<evidence type="ECO:0000256" key="4">
    <source>
        <dbReference type="ARBA" id="ARBA00012086"/>
    </source>
</evidence>
<dbReference type="GO" id="GO:0009089">
    <property type="term" value="P:lysine biosynthetic process via diaminopimelate"/>
    <property type="evidence" value="ECO:0007669"/>
    <property type="project" value="UniProtKB-UniRule"/>
</dbReference>
<evidence type="ECO:0000256" key="1">
    <source>
        <dbReference type="ARBA" id="ARBA00003294"/>
    </source>
</evidence>
<feature type="binding site" evidence="12 15">
    <location>
        <position position="46"/>
    </location>
    <ligand>
        <name>pyruvate</name>
        <dbReference type="ChEBI" id="CHEBI:15361"/>
    </ligand>
</feature>
<dbReference type="InterPro" id="IPR013785">
    <property type="entry name" value="Aldolase_TIM"/>
</dbReference>
<evidence type="ECO:0000256" key="9">
    <source>
        <dbReference type="ARBA" id="ARBA00023239"/>
    </source>
</evidence>
<organism evidence="16 17">
    <name type="scientific">Pseudomonas grimontii</name>
    <dbReference type="NCBI Taxonomy" id="129847"/>
    <lineage>
        <taxon>Bacteria</taxon>
        <taxon>Pseudomonadati</taxon>
        <taxon>Pseudomonadota</taxon>
        <taxon>Gammaproteobacteria</taxon>
        <taxon>Pseudomonadales</taxon>
        <taxon>Pseudomonadaceae</taxon>
        <taxon>Pseudomonas</taxon>
    </lineage>
</organism>
<evidence type="ECO:0000256" key="13">
    <source>
        <dbReference type="PIRNR" id="PIRNR001365"/>
    </source>
</evidence>
<dbReference type="PIRSF" id="PIRSF001365">
    <property type="entry name" value="DHDPS"/>
    <property type="match status" value="1"/>
</dbReference>
<keyword evidence="9 12" id="KW-0456">Lyase</keyword>
<dbReference type="NCBIfam" id="TIGR00674">
    <property type="entry name" value="dapA"/>
    <property type="match status" value="1"/>
</dbReference>
<evidence type="ECO:0000256" key="7">
    <source>
        <dbReference type="ARBA" id="ARBA00022915"/>
    </source>
</evidence>
<dbReference type="HAMAP" id="MF_00418">
    <property type="entry name" value="DapA"/>
    <property type="match status" value="1"/>
</dbReference>
<keyword evidence="10 12" id="KW-0704">Schiff base</keyword>
<dbReference type="Pfam" id="PF00701">
    <property type="entry name" value="DHDPS"/>
    <property type="match status" value="1"/>
</dbReference>
<feature type="site" description="Part of a proton relay during catalysis" evidence="12">
    <location>
        <position position="107"/>
    </location>
</feature>
<dbReference type="InterPro" id="IPR002220">
    <property type="entry name" value="DapA-like"/>
</dbReference>
<dbReference type="SMART" id="SM01130">
    <property type="entry name" value="DHDPS"/>
    <property type="match status" value="1"/>
</dbReference>
<dbReference type="Gene3D" id="3.20.20.70">
    <property type="entry name" value="Aldolase class I"/>
    <property type="match status" value="1"/>
</dbReference>
<evidence type="ECO:0000256" key="15">
    <source>
        <dbReference type="PIRSR" id="PIRSR001365-2"/>
    </source>
</evidence>
<dbReference type="Proteomes" id="UP000317267">
    <property type="component" value="Unassembled WGS sequence"/>
</dbReference>
<dbReference type="SUPFAM" id="SSF51569">
    <property type="entry name" value="Aldolase"/>
    <property type="match status" value="1"/>
</dbReference>
<dbReference type="PRINTS" id="PR00146">
    <property type="entry name" value="DHPICSNTHASE"/>
</dbReference>
<keyword evidence="7 12" id="KW-0220">Diaminopimelate biosynthesis</keyword>
<dbReference type="InterPro" id="IPR020625">
    <property type="entry name" value="Schiff_base-form_aldolases_AS"/>
</dbReference>
<evidence type="ECO:0000256" key="12">
    <source>
        <dbReference type="HAMAP-Rule" id="MF_00418"/>
    </source>
</evidence>
<feature type="site" description="Part of a proton relay during catalysis" evidence="12">
    <location>
        <position position="45"/>
    </location>
</feature>
<sequence length="306" mass="32681">MSSFQGIWVPVVTPFQDGAIDFAGLHRLVSHLLAKHVAGIMVCTTTGEAASLSRQEQLAVLDAVLRLVPAQRVVMGLASNNQIELLQFQAEILKRPLAGLLVPAPSYIRPSQAGLEAFFRTVADASSVPIILYDIPYRTGVTFEQATLLNIVAHPRIVAIKDCGGNLGNTLAVLASGEADVLCGEDLQIFNALCLGASGAIAASAHVCTEQFVALWQQVRDNQLAEARATFLGLVPLINTLFMQPNPAPVKAALAMEGLIDSELRAPMQRATEAVLARLNTVNLWRGSLLPLGCETAPAQSPQTFR</sequence>
<dbReference type="EMBL" id="VFES01000036">
    <property type="protein sequence ID" value="TWR53737.1"/>
    <property type="molecule type" value="Genomic_DNA"/>
</dbReference>
<feature type="active site" description="Schiff-base intermediate with substrate" evidence="12 14">
    <location>
        <position position="161"/>
    </location>
</feature>
<comment type="caution">
    <text evidence="16">The sequence shown here is derived from an EMBL/GenBank/DDBJ whole genome shotgun (WGS) entry which is preliminary data.</text>
</comment>
<dbReference type="OrthoDB" id="9782828at2"/>
<dbReference type="AlphaFoldDB" id="A0A5C5NPP6"/>
<evidence type="ECO:0000313" key="17">
    <source>
        <dbReference type="Proteomes" id="UP000317267"/>
    </source>
</evidence>
<gene>
    <name evidence="12 16" type="primary">dapA</name>
    <name evidence="16" type="ORF">FIV39_31320</name>
</gene>
<evidence type="ECO:0000256" key="8">
    <source>
        <dbReference type="ARBA" id="ARBA00023154"/>
    </source>
</evidence>
<comment type="pathway">
    <text evidence="2 12">Amino-acid biosynthesis; L-lysine biosynthesis via DAP pathway; (S)-tetrahydrodipicolinate from L-aspartate: step 3/4.</text>
</comment>
<reference evidence="16 17" key="1">
    <citation type="submission" date="2019-06" db="EMBL/GenBank/DDBJ databases">
        <title>Pseudomonas bimorpha sp. nov. isolated from bovine raw milk and skim milk concentrate.</title>
        <authorList>
            <person name="Hofmann K."/>
            <person name="Huptas C."/>
            <person name="Doll E."/>
            <person name="Scherer S."/>
            <person name="Wenning M."/>
        </authorList>
    </citation>
    <scope>NUCLEOTIDE SEQUENCE [LARGE SCALE GENOMIC DNA]</scope>
    <source>
        <strain evidence="16 17">DSM 17515</strain>
    </source>
</reference>
<feature type="active site" description="Proton donor/acceptor" evidence="12 14">
    <location>
        <position position="133"/>
    </location>
</feature>
<evidence type="ECO:0000256" key="14">
    <source>
        <dbReference type="PIRSR" id="PIRSR001365-1"/>
    </source>
</evidence>
<evidence type="ECO:0000313" key="16">
    <source>
        <dbReference type="EMBL" id="TWR53737.1"/>
    </source>
</evidence>
<dbReference type="InterPro" id="IPR005263">
    <property type="entry name" value="DapA"/>
</dbReference>
<dbReference type="GO" id="GO:0019877">
    <property type="term" value="P:diaminopimelate biosynthetic process"/>
    <property type="evidence" value="ECO:0007669"/>
    <property type="project" value="UniProtKB-UniRule"/>
</dbReference>
<evidence type="ECO:0000256" key="6">
    <source>
        <dbReference type="ARBA" id="ARBA00022605"/>
    </source>
</evidence>
<dbReference type="EC" id="4.3.3.7" evidence="4 12"/>
<protein>
    <recommendedName>
        <fullName evidence="4 12">4-hydroxy-tetrahydrodipicolinate synthase</fullName>
        <shortName evidence="12">HTPA synthase</shortName>
        <ecNumber evidence="4 12">4.3.3.7</ecNumber>
    </recommendedName>
</protein>
<comment type="subcellular location">
    <subcellularLocation>
        <location evidence="12">Cytoplasm</location>
    </subcellularLocation>
</comment>
<name>A0A5C5NPP6_9PSED</name>
<accession>A0A5C5NPP6</accession>
<dbReference type="RefSeq" id="WP_146371692.1">
    <property type="nucleotide sequence ID" value="NZ_VFES01000036.1"/>
</dbReference>
<comment type="subunit">
    <text evidence="12">Homodimer.</text>
</comment>
<evidence type="ECO:0000256" key="3">
    <source>
        <dbReference type="ARBA" id="ARBA00007592"/>
    </source>
</evidence>
<comment type="similarity">
    <text evidence="3 12 13">Belongs to the DapA family.</text>
</comment>
<evidence type="ECO:0000256" key="10">
    <source>
        <dbReference type="ARBA" id="ARBA00023270"/>
    </source>
</evidence>
<keyword evidence="6 12" id="KW-0028">Amino-acid biosynthesis</keyword>